<dbReference type="SUPFAM" id="SSF109604">
    <property type="entry name" value="HD-domain/PDEase-like"/>
    <property type="match status" value="1"/>
</dbReference>
<accession>A0ABZ0W367</accession>
<dbReference type="Proteomes" id="UP001325680">
    <property type="component" value="Chromosome"/>
</dbReference>
<dbReference type="PANTHER" id="PTHR46246">
    <property type="entry name" value="GUANOSINE-3',5'-BIS(DIPHOSPHATE) 3'-PYROPHOSPHOHYDROLASE MESH1"/>
    <property type="match status" value="1"/>
</dbReference>
<keyword evidence="3" id="KW-1185">Reference proteome</keyword>
<evidence type="ECO:0000313" key="3">
    <source>
        <dbReference type="Proteomes" id="UP001325680"/>
    </source>
</evidence>
<dbReference type="RefSeq" id="WP_114790164.1">
    <property type="nucleotide sequence ID" value="NZ_CP139960.1"/>
</dbReference>
<dbReference type="InterPro" id="IPR003607">
    <property type="entry name" value="HD/PDEase_dom"/>
</dbReference>
<evidence type="ECO:0000259" key="1">
    <source>
        <dbReference type="SMART" id="SM00471"/>
    </source>
</evidence>
<dbReference type="PANTHER" id="PTHR46246:SF1">
    <property type="entry name" value="GUANOSINE-3',5'-BIS(DIPHOSPHATE) 3'-PYROPHOSPHOHYDROLASE MESH1"/>
    <property type="match status" value="1"/>
</dbReference>
<dbReference type="Pfam" id="PF01966">
    <property type="entry name" value="HD"/>
    <property type="match status" value="1"/>
</dbReference>
<dbReference type="EMBL" id="CP139960">
    <property type="protein sequence ID" value="WQD36536.1"/>
    <property type="molecule type" value="Genomic_DNA"/>
</dbReference>
<gene>
    <name evidence="2" type="ORF">U0035_12750</name>
</gene>
<dbReference type="SMART" id="SM00471">
    <property type="entry name" value="HDc"/>
    <property type="match status" value="1"/>
</dbReference>
<sequence length="193" mass="22010">MDDLLDDIIAFTDRAHGTQTRKYTPDRYIVHPVRVMQLCSVYTNDLTVLAAAILHDVLEDTATGETEIRAFLLTRMRVNSVDKTLLLVKELTDIYTKERYPLWNRRKRRTMEAERLAEISGDAQTIKYADIIDNSKEIIPNDPGFAHSFLTECKAILLLATKGNAVLRQMALEHVNDGLDELAKNKRIRSGHT</sequence>
<reference evidence="2 3" key="1">
    <citation type="submission" date="2023-12" db="EMBL/GenBank/DDBJ databases">
        <title>Genome sequencing and assembly of bacterial species from a model synthetic community.</title>
        <authorList>
            <person name="Hogle S.L."/>
        </authorList>
    </citation>
    <scope>NUCLEOTIDE SEQUENCE [LARGE SCALE GENOMIC DNA]</scope>
    <source>
        <strain evidence="2 3">HAMBI_3031</strain>
    </source>
</reference>
<proteinExistence type="predicted"/>
<protein>
    <submittedName>
        <fullName evidence="2">HD domain-containing protein</fullName>
    </submittedName>
</protein>
<dbReference type="Gene3D" id="1.10.3210.10">
    <property type="entry name" value="Hypothetical protein af1432"/>
    <property type="match status" value="1"/>
</dbReference>
<dbReference type="InterPro" id="IPR006674">
    <property type="entry name" value="HD_domain"/>
</dbReference>
<evidence type="ECO:0000313" key="2">
    <source>
        <dbReference type="EMBL" id="WQD36536.1"/>
    </source>
</evidence>
<organism evidence="2 3">
    <name type="scientific">Niabella yanshanensis</name>
    <dbReference type="NCBI Taxonomy" id="577386"/>
    <lineage>
        <taxon>Bacteria</taxon>
        <taxon>Pseudomonadati</taxon>
        <taxon>Bacteroidota</taxon>
        <taxon>Chitinophagia</taxon>
        <taxon>Chitinophagales</taxon>
        <taxon>Chitinophagaceae</taxon>
        <taxon>Niabella</taxon>
    </lineage>
</organism>
<name>A0ABZ0W367_9BACT</name>
<dbReference type="InterPro" id="IPR052194">
    <property type="entry name" value="MESH1"/>
</dbReference>
<feature type="domain" description="HD/PDEase" evidence="1">
    <location>
        <begin position="24"/>
        <end position="144"/>
    </location>
</feature>